<proteinExistence type="predicted"/>
<dbReference type="GO" id="GO:0004722">
    <property type="term" value="F:protein serine/threonine phosphatase activity"/>
    <property type="evidence" value="ECO:0007669"/>
    <property type="project" value="InterPro"/>
</dbReference>
<evidence type="ECO:0000256" key="2">
    <source>
        <dbReference type="SAM" id="Phobius"/>
    </source>
</evidence>
<dbReference type="RefSeq" id="WP_063938650.1">
    <property type="nucleotide sequence ID" value="NZ_FTMH01000028.1"/>
</dbReference>
<dbReference type="PANTHER" id="PTHR47992">
    <property type="entry name" value="PROTEIN PHOSPHATASE"/>
    <property type="match status" value="1"/>
</dbReference>
<evidence type="ECO:0000313" key="4">
    <source>
        <dbReference type="EMBL" id="SIQ73337.1"/>
    </source>
</evidence>
<name>A0A9X8WJE4_9CORY</name>
<evidence type="ECO:0000256" key="1">
    <source>
        <dbReference type="SAM" id="MobiDB-lite"/>
    </source>
</evidence>
<keyword evidence="2" id="KW-1133">Transmembrane helix</keyword>
<dbReference type="Gene3D" id="3.60.40.10">
    <property type="entry name" value="PPM-type phosphatase domain"/>
    <property type="match status" value="1"/>
</dbReference>
<dbReference type="EMBL" id="FTMH01000028">
    <property type="protein sequence ID" value="SIQ73337.1"/>
    <property type="molecule type" value="Genomic_DNA"/>
</dbReference>
<evidence type="ECO:0000259" key="3">
    <source>
        <dbReference type="PROSITE" id="PS51746"/>
    </source>
</evidence>
<keyword evidence="2" id="KW-0472">Membrane</keyword>
<sequence>MKLALNFVAVSDRGLVRTNNEDSAYAGPHLLVLADGMGGHAAGEVASQLMVEHLEHLDRDPEDADMLALLGAAAEDGNAAIEASVAEHPEQAGMGTTLTATMFNGRELGLIHVGDSRGYLLRKGELRQLTVDDTFVQSLVDGGKLAPEDVSSHPQKSLILKAYTGRAVEPHLELIEVKPGDRVLLCSDGLSDPVTQQTIQLALGDGTPEMAANRLIELALRSGGPDNVTVVVAEVVEAAEGDATAETRAVVKAGALDPGYESSHPDSAASRAAALLRKSETITPDHNRAKLQDADASDDEEGHTSGAGKKQPSSVWPWVVATLVLLLVLAVAGVMWSQSRATDAYVLKVQDSGEFVVQHTTRDNPFADAKTEDIQRACLNTKGEMRVISKDTKPGDCSIFATSDLPKDKREVEDVTGSYDDVLAKLNELADQALPACTDKKSAEEDTCREVR</sequence>
<feature type="region of interest" description="Disordered" evidence="1">
    <location>
        <begin position="279"/>
        <end position="312"/>
    </location>
</feature>
<gene>
    <name evidence="4" type="ORF">SAMN05421802_1288</name>
</gene>
<dbReference type="PROSITE" id="PS51746">
    <property type="entry name" value="PPM_2"/>
    <property type="match status" value="1"/>
</dbReference>
<evidence type="ECO:0000313" key="5">
    <source>
        <dbReference type="Proteomes" id="UP000185547"/>
    </source>
</evidence>
<dbReference type="CDD" id="cd00143">
    <property type="entry name" value="PP2Cc"/>
    <property type="match status" value="1"/>
</dbReference>
<dbReference type="Proteomes" id="UP000185547">
    <property type="component" value="Unassembled WGS sequence"/>
</dbReference>
<reference evidence="4 5" key="1">
    <citation type="submission" date="2017-01" db="EMBL/GenBank/DDBJ databases">
        <authorList>
            <person name="Varghese N."/>
            <person name="Submissions S."/>
        </authorList>
    </citation>
    <scope>NUCLEOTIDE SEQUENCE [LARGE SCALE GENOMIC DNA]</scope>
    <source>
        <strain evidence="4 5">DSM 44280</strain>
    </source>
</reference>
<accession>A0A9X8WJE4</accession>
<dbReference type="InterPro" id="IPR036457">
    <property type="entry name" value="PPM-type-like_dom_sf"/>
</dbReference>
<dbReference type="InterPro" id="IPR001932">
    <property type="entry name" value="PPM-type_phosphatase-like_dom"/>
</dbReference>
<dbReference type="SUPFAM" id="SSF81606">
    <property type="entry name" value="PP2C-like"/>
    <property type="match status" value="1"/>
</dbReference>
<dbReference type="InterPro" id="IPR015655">
    <property type="entry name" value="PP2C"/>
</dbReference>
<dbReference type="AlphaFoldDB" id="A0A9X8WJE4"/>
<feature type="transmembrane region" description="Helical" evidence="2">
    <location>
        <begin position="315"/>
        <end position="336"/>
    </location>
</feature>
<dbReference type="Pfam" id="PF13672">
    <property type="entry name" value="PP2C_2"/>
    <property type="match status" value="1"/>
</dbReference>
<dbReference type="SMART" id="SM00331">
    <property type="entry name" value="PP2C_SIG"/>
    <property type="match status" value="1"/>
</dbReference>
<feature type="domain" description="PPM-type phosphatase" evidence="3">
    <location>
        <begin position="6"/>
        <end position="235"/>
    </location>
</feature>
<protein>
    <submittedName>
        <fullName evidence="4">Serine/threonine protein phosphatase PrpC</fullName>
    </submittedName>
</protein>
<dbReference type="SMART" id="SM00332">
    <property type="entry name" value="PP2Cc"/>
    <property type="match status" value="1"/>
</dbReference>
<feature type="compositionally biased region" description="Basic and acidic residues" evidence="1">
    <location>
        <begin position="279"/>
        <end position="293"/>
    </location>
</feature>
<keyword evidence="5" id="KW-1185">Reference proteome</keyword>
<dbReference type="OrthoDB" id="9801841at2"/>
<comment type="caution">
    <text evidence="4">The sequence shown here is derived from an EMBL/GenBank/DDBJ whole genome shotgun (WGS) entry which is preliminary data.</text>
</comment>
<keyword evidence="2" id="KW-0812">Transmembrane</keyword>
<organism evidence="4 5">
    <name type="scientific">Corynebacterium afermentans</name>
    <dbReference type="NCBI Taxonomy" id="38286"/>
    <lineage>
        <taxon>Bacteria</taxon>
        <taxon>Bacillati</taxon>
        <taxon>Actinomycetota</taxon>
        <taxon>Actinomycetes</taxon>
        <taxon>Mycobacteriales</taxon>
        <taxon>Corynebacteriaceae</taxon>
        <taxon>Corynebacterium</taxon>
    </lineage>
</organism>